<gene>
    <name evidence="1" type="ORF">X798_01250</name>
</gene>
<organism evidence="1 2">
    <name type="scientific">Onchocerca flexuosa</name>
    <dbReference type="NCBI Taxonomy" id="387005"/>
    <lineage>
        <taxon>Eukaryota</taxon>
        <taxon>Metazoa</taxon>
        <taxon>Ecdysozoa</taxon>
        <taxon>Nematoda</taxon>
        <taxon>Chromadorea</taxon>
        <taxon>Rhabditida</taxon>
        <taxon>Spirurina</taxon>
        <taxon>Spiruromorpha</taxon>
        <taxon>Filarioidea</taxon>
        <taxon>Onchocercidae</taxon>
        <taxon>Onchocerca</taxon>
    </lineage>
</organism>
<dbReference type="AlphaFoldDB" id="A0A238C1X2"/>
<sequence length="96" mass="11058">MSTSIIKTAKLAKVKIQKLIDEVGELKLSPPDPHLSKEVRREYEVRRRIIRAKIIRLAFYISTLAKKQTGIENYGSAEKEENKYGETINDNKDILN</sequence>
<protein>
    <recommendedName>
        <fullName evidence="3">30S ribosomal protein S17e</fullName>
    </recommendedName>
</protein>
<proteinExistence type="predicted"/>
<accession>A0A238C1X2</accession>
<dbReference type="Proteomes" id="UP000242913">
    <property type="component" value="Unassembled WGS sequence"/>
</dbReference>
<keyword evidence="2" id="KW-1185">Reference proteome</keyword>
<name>A0A238C1X2_9BILA</name>
<reference evidence="1 2" key="1">
    <citation type="submission" date="2015-12" db="EMBL/GenBank/DDBJ databases">
        <title>Draft genome of the nematode, Onchocerca flexuosa.</title>
        <authorList>
            <person name="Mitreva M."/>
        </authorList>
    </citation>
    <scope>NUCLEOTIDE SEQUENCE [LARGE SCALE GENOMIC DNA]</scope>
    <source>
        <strain evidence="1">Red Deer</strain>
    </source>
</reference>
<evidence type="ECO:0008006" key="3">
    <source>
        <dbReference type="Google" id="ProtNLM"/>
    </source>
</evidence>
<evidence type="ECO:0000313" key="1">
    <source>
        <dbReference type="EMBL" id="OZC11394.1"/>
    </source>
</evidence>
<evidence type="ECO:0000313" key="2">
    <source>
        <dbReference type="Proteomes" id="UP000242913"/>
    </source>
</evidence>
<dbReference type="EMBL" id="KZ269980">
    <property type="protein sequence ID" value="OZC11394.1"/>
    <property type="molecule type" value="Genomic_DNA"/>
</dbReference>